<dbReference type="PANTHER" id="PTHR36156">
    <property type="entry name" value="SLR2101 PROTEIN"/>
    <property type="match status" value="1"/>
</dbReference>
<sequence length="212" mass="22811">MTGDDPINNGYYVDSFPAAGLRQVFRHITGNADDGKSVFLHSDHGNHHRVIGEKQAVANIMYSTQETPVELNGDVDVQKALSQEPPFHYTSGSVCRMMDFAPGAASPLHRGMTIDYGVVVEGVFELSLDSGQKRILRQGDVAVQRATAHVWKNVTGGGTLPGRMLWVLLDCKDVYVGGSAGAGEGAKVTGDLGSLKKEYEGRGTHQAIHIYA</sequence>
<dbReference type="AlphaFoldDB" id="A0A4P7N9B7"/>
<organism evidence="2 3">
    <name type="scientific">Pyricularia oryzae</name>
    <name type="common">Rice blast fungus</name>
    <name type="synonym">Magnaporthe oryzae</name>
    <dbReference type="NCBI Taxonomy" id="318829"/>
    <lineage>
        <taxon>Eukaryota</taxon>
        <taxon>Fungi</taxon>
        <taxon>Dikarya</taxon>
        <taxon>Ascomycota</taxon>
        <taxon>Pezizomycotina</taxon>
        <taxon>Sordariomycetes</taxon>
        <taxon>Sordariomycetidae</taxon>
        <taxon>Magnaporthales</taxon>
        <taxon>Pyriculariaceae</taxon>
        <taxon>Pyricularia</taxon>
    </lineage>
</organism>
<dbReference type="InterPro" id="IPR011051">
    <property type="entry name" value="RmlC_Cupin_sf"/>
</dbReference>
<dbReference type="Pfam" id="PF07883">
    <property type="entry name" value="Cupin_2"/>
    <property type="match status" value="1"/>
</dbReference>
<name>A0A4P7N9B7_PYROR</name>
<dbReference type="InterPro" id="IPR014710">
    <property type="entry name" value="RmlC-like_jellyroll"/>
</dbReference>
<dbReference type="InterPro" id="IPR047142">
    <property type="entry name" value="OryJ/VirC-like"/>
</dbReference>
<dbReference type="Proteomes" id="UP000294847">
    <property type="component" value="Chromosome 3"/>
</dbReference>
<dbReference type="CDD" id="cd02231">
    <property type="entry name" value="cupin_BLL6423-like"/>
    <property type="match status" value="1"/>
</dbReference>
<dbReference type="InterPro" id="IPR013096">
    <property type="entry name" value="Cupin_2"/>
</dbReference>
<feature type="domain" description="Cupin type-2" evidence="1">
    <location>
        <begin position="97"/>
        <end position="167"/>
    </location>
</feature>
<protein>
    <recommendedName>
        <fullName evidence="1">Cupin type-2 domain-containing protein</fullName>
    </recommendedName>
</protein>
<evidence type="ECO:0000313" key="3">
    <source>
        <dbReference type="Proteomes" id="UP000294847"/>
    </source>
</evidence>
<evidence type="ECO:0000313" key="2">
    <source>
        <dbReference type="EMBL" id="QBZ58312.1"/>
    </source>
</evidence>
<gene>
    <name evidence="2" type="ORF">PoMZ_03259</name>
</gene>
<dbReference type="Gene3D" id="2.60.120.10">
    <property type="entry name" value="Jelly Rolls"/>
    <property type="match status" value="1"/>
</dbReference>
<accession>A0A4P7N9B7</accession>
<proteinExistence type="predicted"/>
<dbReference type="EMBL" id="CP034206">
    <property type="protein sequence ID" value="QBZ58312.1"/>
    <property type="molecule type" value="Genomic_DNA"/>
</dbReference>
<evidence type="ECO:0000259" key="1">
    <source>
        <dbReference type="Pfam" id="PF07883"/>
    </source>
</evidence>
<dbReference type="SUPFAM" id="SSF51182">
    <property type="entry name" value="RmlC-like cupins"/>
    <property type="match status" value="1"/>
</dbReference>
<dbReference type="PANTHER" id="PTHR36156:SF2">
    <property type="entry name" value="CUPIN TYPE-2 DOMAIN-CONTAINING PROTEIN"/>
    <property type="match status" value="1"/>
</dbReference>
<reference evidence="2 3" key="1">
    <citation type="journal article" date="2019" name="Mol. Biol. Evol.">
        <title>Blast fungal genomes show frequent chromosomal changes, gene gains and losses, and effector gene turnover.</title>
        <authorList>
            <person name="Gomez Luciano L.B."/>
            <person name="Jason Tsai I."/>
            <person name="Chuma I."/>
            <person name="Tosa Y."/>
            <person name="Chen Y.H."/>
            <person name="Li J.Y."/>
            <person name="Li M.Y."/>
            <person name="Jade Lu M.Y."/>
            <person name="Nakayashiki H."/>
            <person name="Li W.H."/>
        </authorList>
    </citation>
    <scope>NUCLEOTIDE SEQUENCE [LARGE SCALE GENOMIC DNA]</scope>
    <source>
        <strain evidence="2">MZ5-1-6</strain>
    </source>
</reference>